<proteinExistence type="predicted"/>
<dbReference type="PANTHER" id="PTHR42937">
    <property type="match status" value="1"/>
</dbReference>
<dbReference type="HOGENOM" id="CLU_021802_8_0_5"/>
<protein>
    <submittedName>
        <fullName evidence="4">Diaminopropionate ammonia-lyase</fullName>
    </submittedName>
</protein>
<feature type="domain" description="Tryptophan synthase beta chain-like PALP" evidence="3">
    <location>
        <begin position="68"/>
        <end position="375"/>
    </location>
</feature>
<dbReference type="GO" id="GO:0016829">
    <property type="term" value="F:lyase activity"/>
    <property type="evidence" value="ECO:0007669"/>
    <property type="project" value="UniProtKB-KW"/>
</dbReference>
<dbReference type="Pfam" id="PF00291">
    <property type="entry name" value="PALP"/>
    <property type="match status" value="1"/>
</dbReference>
<evidence type="ECO:0000256" key="2">
    <source>
        <dbReference type="ARBA" id="ARBA00022898"/>
    </source>
</evidence>
<dbReference type="EMBL" id="CP004372">
    <property type="protein sequence ID" value="AHM03202.1"/>
    <property type="molecule type" value="Genomic_DNA"/>
</dbReference>
<accession>W8RZ97</accession>
<gene>
    <name evidence="4" type="ORF">roselon_00786</name>
</gene>
<dbReference type="InterPro" id="IPR036052">
    <property type="entry name" value="TrpB-like_PALP_sf"/>
</dbReference>
<organism evidence="4 5">
    <name type="scientific">Roseicyclus elongatus DSM 19469</name>
    <dbReference type="NCBI Taxonomy" id="1294273"/>
    <lineage>
        <taxon>Bacteria</taxon>
        <taxon>Pseudomonadati</taxon>
        <taxon>Pseudomonadota</taxon>
        <taxon>Alphaproteobacteria</taxon>
        <taxon>Rhodobacterales</taxon>
        <taxon>Roseobacteraceae</taxon>
        <taxon>Roseicyclus</taxon>
    </lineage>
</organism>
<keyword evidence="2" id="KW-0663">Pyridoxal phosphate</keyword>
<evidence type="ECO:0000256" key="1">
    <source>
        <dbReference type="ARBA" id="ARBA00001933"/>
    </source>
</evidence>
<evidence type="ECO:0000313" key="4">
    <source>
        <dbReference type="EMBL" id="AHM03202.1"/>
    </source>
</evidence>
<dbReference type="Proteomes" id="UP000019593">
    <property type="component" value="Chromosome"/>
</dbReference>
<dbReference type="PANTHER" id="PTHR42937:SF1">
    <property type="entry name" value="DIAMINOPROPIONATE AMMONIA-LYASE"/>
    <property type="match status" value="1"/>
</dbReference>
<keyword evidence="4" id="KW-0456">Lyase</keyword>
<sequence length="381" mass="39192">MLIAYATMHVLAIDDNRVRVRRYRFEGNMTFLMNPWRGAALPPGLAAIPGDVADDPTGVETLLARCPAHAETPLVAMDRLAAGIGLRALHVKDERARMGLGSFKALGAAHVIARDAAAVMGNDPATALAGRTYVAASAGNHGVSLAAGARVFGALAVIYLSETVPPAFADHLRAKGADVVIEGADYAASMDAAAARAQVEGWTLLSDSTWEGYQVGHGVMEGYLVMAAEAARQIPSPPTHIFLQAGVGGLAAACAAHARRVWGEAPRITVVEPEAARTLMASIAAGAPTHAAGPVSIMGRLDCKDPSHMALKSLAQTADAFMTVTDAECAAAIARLAPFGMATSPSGGAGFAGVLHAPRDLLGLGPDARVLIYLSEGPVDA</sequence>
<dbReference type="STRING" id="1294273.roselon_00786"/>
<evidence type="ECO:0000259" key="3">
    <source>
        <dbReference type="Pfam" id="PF00291"/>
    </source>
</evidence>
<dbReference type="SUPFAM" id="SSF53686">
    <property type="entry name" value="Tryptophan synthase beta subunit-like PLP-dependent enzymes"/>
    <property type="match status" value="1"/>
</dbReference>
<dbReference type="AlphaFoldDB" id="W8RZ97"/>
<comment type="cofactor">
    <cofactor evidence="1">
        <name>pyridoxal 5'-phosphate</name>
        <dbReference type="ChEBI" id="CHEBI:597326"/>
    </cofactor>
</comment>
<dbReference type="InterPro" id="IPR001926">
    <property type="entry name" value="TrpB-like_PALP"/>
</dbReference>
<dbReference type="Gene3D" id="3.40.50.1100">
    <property type="match status" value="2"/>
</dbReference>
<dbReference type="KEGG" id="red:roselon_00786"/>
<name>W8RZ97_9RHOB</name>
<keyword evidence="5" id="KW-1185">Reference proteome</keyword>
<dbReference type="eggNOG" id="COG1171">
    <property type="taxonomic scope" value="Bacteria"/>
</dbReference>
<reference evidence="4 5" key="1">
    <citation type="submission" date="2013-03" db="EMBL/GenBank/DDBJ databases">
        <authorList>
            <person name="Fiebig A."/>
            <person name="Goeker M."/>
            <person name="Klenk H.-P.P."/>
        </authorList>
    </citation>
    <scope>NUCLEOTIDE SEQUENCE [LARGE SCALE GENOMIC DNA]</scope>
    <source>
        <strain evidence="5">DSM 19469</strain>
    </source>
</reference>
<evidence type="ECO:0000313" key="5">
    <source>
        <dbReference type="Proteomes" id="UP000019593"/>
    </source>
</evidence>
<dbReference type="PATRIC" id="fig|1294273.3.peg.768"/>